<dbReference type="EMBL" id="JACHJE010000013">
    <property type="protein sequence ID" value="MBB5128468.1"/>
    <property type="molecule type" value="Genomic_DNA"/>
</dbReference>
<name>A0A7W8BTJ2_9ACTN</name>
<protein>
    <submittedName>
        <fullName evidence="2">Uncharacterized protein</fullName>
    </submittedName>
</protein>
<accession>A0A7W8BTJ2</accession>
<dbReference type="AlphaFoldDB" id="A0A7W8BTJ2"/>
<organism evidence="2 3">
    <name type="scientific">Streptomyces griseoloalbus</name>
    <dbReference type="NCBI Taxonomy" id="67303"/>
    <lineage>
        <taxon>Bacteria</taxon>
        <taxon>Bacillati</taxon>
        <taxon>Actinomycetota</taxon>
        <taxon>Actinomycetes</taxon>
        <taxon>Kitasatosporales</taxon>
        <taxon>Streptomycetaceae</taxon>
        <taxon>Streptomyces</taxon>
    </lineage>
</organism>
<gene>
    <name evidence="2" type="ORF">FHS32_005243</name>
</gene>
<feature type="region of interest" description="Disordered" evidence="1">
    <location>
        <begin position="276"/>
        <end position="297"/>
    </location>
</feature>
<sequence>MSITRTFTRAQLDALGLPDDTVYEDQAAEFPTTAVELHREQVDTRRWVSVHALVFRAPDDGKTYRVRYEEGLTENQDGTDPWMLAAEVEAVEVEEYDRTIKAWRPVGEQPAADQPRPHPNGFAALADQDEARLAVLDGRDVLAFVIIRPAGDDLDRIAVEASARGMSKAVAAYALRQTADQFDAAAIAEGDTPITAEEAAAEQQQRAAVPDRPALALLTEIYEELGHDHRSMPLAAALLDQYARELAEQVTALGKARGWSTWAADYIHPDREFVDTGEDVEEEQPTAVEEPRTPHVGDRYVSRTDAARTVTVNRVWTADDGHTGVAFEWGYRGECGSALNLNLFHAAYAPEAQR</sequence>
<comment type="caution">
    <text evidence="2">The sequence shown here is derived from an EMBL/GenBank/DDBJ whole genome shotgun (WGS) entry which is preliminary data.</text>
</comment>
<proteinExistence type="predicted"/>
<evidence type="ECO:0000256" key="1">
    <source>
        <dbReference type="SAM" id="MobiDB-lite"/>
    </source>
</evidence>
<keyword evidence="3" id="KW-1185">Reference proteome</keyword>
<dbReference type="Proteomes" id="UP000568022">
    <property type="component" value="Unassembled WGS sequence"/>
</dbReference>
<evidence type="ECO:0000313" key="3">
    <source>
        <dbReference type="Proteomes" id="UP000568022"/>
    </source>
</evidence>
<reference evidence="2 3" key="1">
    <citation type="submission" date="2020-08" db="EMBL/GenBank/DDBJ databases">
        <title>Genomic Encyclopedia of Type Strains, Phase III (KMG-III): the genomes of soil and plant-associated and newly described type strains.</title>
        <authorList>
            <person name="Whitman W."/>
        </authorList>
    </citation>
    <scope>NUCLEOTIDE SEQUENCE [LARGE SCALE GENOMIC DNA]</scope>
    <source>
        <strain evidence="2 3">CECT 3226</strain>
    </source>
</reference>
<evidence type="ECO:0000313" key="2">
    <source>
        <dbReference type="EMBL" id="MBB5128468.1"/>
    </source>
</evidence>